<accession>A0A2U1M708</accession>
<name>A0A2U1M708_ARTAN</name>
<feature type="region of interest" description="Disordered" evidence="1">
    <location>
        <begin position="87"/>
        <end position="147"/>
    </location>
</feature>
<gene>
    <name evidence="3" type="ORF">CTI12_AA412910</name>
</gene>
<feature type="domain" description="Retroviral polymerase SH3-like" evidence="2">
    <location>
        <begin position="5"/>
        <end position="59"/>
    </location>
</feature>
<sequence>MASNPSRIADKFDSRGVPCLFLGYPQHQKGYKLLNLLNHSRFVSRDVVFYEHIFPYSKTSMLQVLQPMPAPITSPLWFEDFVSTTHPVNEPSEPAHDTHDASPVHDSAPTMEQPTQVEEPSLTTEVPPSFAPATTVQDTGIRRSSRVSNTPSWLKDYVTSAHHPKANQVSVTPLQSQFHAFLCALVAHSKMPHVDGHTREDASSKGEDQLFMSLLPPVLCISIHVY</sequence>
<organism evidence="3 4">
    <name type="scientific">Artemisia annua</name>
    <name type="common">Sweet wormwood</name>
    <dbReference type="NCBI Taxonomy" id="35608"/>
    <lineage>
        <taxon>Eukaryota</taxon>
        <taxon>Viridiplantae</taxon>
        <taxon>Streptophyta</taxon>
        <taxon>Embryophyta</taxon>
        <taxon>Tracheophyta</taxon>
        <taxon>Spermatophyta</taxon>
        <taxon>Magnoliopsida</taxon>
        <taxon>eudicotyledons</taxon>
        <taxon>Gunneridae</taxon>
        <taxon>Pentapetalae</taxon>
        <taxon>asterids</taxon>
        <taxon>campanulids</taxon>
        <taxon>Asterales</taxon>
        <taxon>Asteraceae</taxon>
        <taxon>Asteroideae</taxon>
        <taxon>Anthemideae</taxon>
        <taxon>Artemisiinae</taxon>
        <taxon>Artemisia</taxon>
    </lineage>
</organism>
<feature type="compositionally biased region" description="Basic and acidic residues" evidence="1">
    <location>
        <begin position="93"/>
        <end position="103"/>
    </location>
</feature>
<dbReference type="AlphaFoldDB" id="A0A2U1M708"/>
<comment type="caution">
    <text evidence="3">The sequence shown here is derived from an EMBL/GenBank/DDBJ whole genome shotgun (WGS) entry which is preliminary data.</text>
</comment>
<dbReference type="Proteomes" id="UP000245207">
    <property type="component" value="Unassembled WGS sequence"/>
</dbReference>
<dbReference type="EMBL" id="PKPP01006276">
    <property type="protein sequence ID" value="PWA57052.1"/>
    <property type="molecule type" value="Genomic_DNA"/>
</dbReference>
<evidence type="ECO:0000259" key="2">
    <source>
        <dbReference type="Pfam" id="PF25597"/>
    </source>
</evidence>
<evidence type="ECO:0000256" key="1">
    <source>
        <dbReference type="SAM" id="MobiDB-lite"/>
    </source>
</evidence>
<evidence type="ECO:0000313" key="3">
    <source>
        <dbReference type="EMBL" id="PWA57052.1"/>
    </source>
</evidence>
<feature type="compositionally biased region" description="Polar residues" evidence="1">
    <location>
        <begin position="110"/>
        <end position="138"/>
    </location>
</feature>
<evidence type="ECO:0000313" key="4">
    <source>
        <dbReference type="Proteomes" id="UP000245207"/>
    </source>
</evidence>
<dbReference type="InterPro" id="IPR057670">
    <property type="entry name" value="SH3_retrovirus"/>
</dbReference>
<protein>
    <recommendedName>
        <fullName evidence="2">Retroviral polymerase SH3-like domain-containing protein</fullName>
    </recommendedName>
</protein>
<dbReference type="Pfam" id="PF25597">
    <property type="entry name" value="SH3_retrovirus"/>
    <property type="match status" value="1"/>
</dbReference>
<proteinExistence type="predicted"/>
<reference evidence="3 4" key="1">
    <citation type="journal article" date="2018" name="Mol. Plant">
        <title>The genome of Artemisia annua provides insight into the evolution of Asteraceae family and artemisinin biosynthesis.</title>
        <authorList>
            <person name="Shen Q."/>
            <person name="Zhang L."/>
            <person name="Liao Z."/>
            <person name="Wang S."/>
            <person name="Yan T."/>
            <person name="Shi P."/>
            <person name="Liu M."/>
            <person name="Fu X."/>
            <person name="Pan Q."/>
            <person name="Wang Y."/>
            <person name="Lv Z."/>
            <person name="Lu X."/>
            <person name="Zhang F."/>
            <person name="Jiang W."/>
            <person name="Ma Y."/>
            <person name="Chen M."/>
            <person name="Hao X."/>
            <person name="Li L."/>
            <person name="Tang Y."/>
            <person name="Lv G."/>
            <person name="Zhou Y."/>
            <person name="Sun X."/>
            <person name="Brodelius P.E."/>
            <person name="Rose J.K.C."/>
            <person name="Tang K."/>
        </authorList>
    </citation>
    <scope>NUCLEOTIDE SEQUENCE [LARGE SCALE GENOMIC DNA]</scope>
    <source>
        <strain evidence="4">cv. Huhao1</strain>
        <tissue evidence="3">Leaf</tissue>
    </source>
</reference>
<dbReference type="OrthoDB" id="1436307at2759"/>
<keyword evidence="4" id="KW-1185">Reference proteome</keyword>